<comment type="caution">
    <text evidence="2">The sequence shown here is derived from an EMBL/GenBank/DDBJ whole genome shotgun (WGS) entry which is preliminary data.</text>
</comment>
<feature type="region of interest" description="Disordered" evidence="1">
    <location>
        <begin position="279"/>
        <end position="308"/>
    </location>
</feature>
<dbReference type="EMBL" id="LIAE01010550">
    <property type="protein sequence ID" value="PAV58961.1"/>
    <property type="molecule type" value="Genomic_DNA"/>
</dbReference>
<feature type="compositionally biased region" description="Polar residues" evidence="1">
    <location>
        <begin position="534"/>
        <end position="549"/>
    </location>
</feature>
<gene>
    <name evidence="2" type="ORF">WR25_24241</name>
</gene>
<evidence type="ECO:0000313" key="2">
    <source>
        <dbReference type="EMBL" id="PAV58961.1"/>
    </source>
</evidence>
<proteinExistence type="predicted"/>
<feature type="region of interest" description="Disordered" evidence="1">
    <location>
        <begin position="417"/>
        <end position="470"/>
    </location>
</feature>
<dbReference type="AlphaFoldDB" id="A0A2A2JBF4"/>
<name>A0A2A2JBF4_9BILA</name>
<feature type="compositionally biased region" description="Polar residues" evidence="1">
    <location>
        <begin position="459"/>
        <end position="469"/>
    </location>
</feature>
<evidence type="ECO:0000313" key="3">
    <source>
        <dbReference type="Proteomes" id="UP000218231"/>
    </source>
</evidence>
<organism evidence="2 3">
    <name type="scientific">Diploscapter pachys</name>
    <dbReference type="NCBI Taxonomy" id="2018661"/>
    <lineage>
        <taxon>Eukaryota</taxon>
        <taxon>Metazoa</taxon>
        <taxon>Ecdysozoa</taxon>
        <taxon>Nematoda</taxon>
        <taxon>Chromadorea</taxon>
        <taxon>Rhabditida</taxon>
        <taxon>Rhabditina</taxon>
        <taxon>Rhabditomorpha</taxon>
        <taxon>Rhabditoidea</taxon>
        <taxon>Rhabditidae</taxon>
        <taxon>Diploscapter</taxon>
    </lineage>
</organism>
<feature type="region of interest" description="Disordered" evidence="1">
    <location>
        <begin position="324"/>
        <end position="344"/>
    </location>
</feature>
<keyword evidence="3" id="KW-1185">Reference proteome</keyword>
<feature type="compositionally biased region" description="Low complexity" evidence="1">
    <location>
        <begin position="417"/>
        <end position="432"/>
    </location>
</feature>
<reference evidence="2 3" key="1">
    <citation type="journal article" date="2017" name="Curr. Biol.">
        <title>Genome architecture and evolution of a unichromosomal asexual nematode.</title>
        <authorList>
            <person name="Fradin H."/>
            <person name="Zegar C."/>
            <person name="Gutwein M."/>
            <person name="Lucas J."/>
            <person name="Kovtun M."/>
            <person name="Corcoran D."/>
            <person name="Baugh L.R."/>
            <person name="Kiontke K."/>
            <person name="Gunsalus K."/>
            <person name="Fitch D.H."/>
            <person name="Piano F."/>
        </authorList>
    </citation>
    <scope>NUCLEOTIDE SEQUENCE [LARGE SCALE GENOMIC DNA]</scope>
    <source>
        <strain evidence="2">PF1309</strain>
    </source>
</reference>
<feature type="region of interest" description="Disordered" evidence="1">
    <location>
        <begin position="510"/>
        <end position="577"/>
    </location>
</feature>
<accession>A0A2A2JBF4</accession>
<dbReference type="Proteomes" id="UP000218231">
    <property type="component" value="Unassembled WGS sequence"/>
</dbReference>
<feature type="compositionally biased region" description="Acidic residues" evidence="1">
    <location>
        <begin position="567"/>
        <end position="577"/>
    </location>
</feature>
<dbReference type="STRING" id="2018661.A0A2A2JBF4"/>
<protein>
    <submittedName>
        <fullName evidence="2">Uncharacterized protein</fullName>
    </submittedName>
</protein>
<sequence length="577" mass="63040">MTGIAEDGEMSMGSFLEEIQKKSKERRITVGRKFICAEQLQYNAKKLLNESNASAVFADSQTSIHADNTIGQDNSIAAEMSLLSPNARALARMPEEERRRIAWERFQEHLRKQKRIHEIERIVKEKNSHLSAAELARKLETQLEKEIAEERANEAKAMELASNDSGMDEQTKNAGEQSVQPMEVDESTFRVPSSSASASPAPSALSAARLLHLQIAHSTPLVASRKPQFGPINVSSILVANNSNVNSMEKSIEFSVINQAADGEKTLTEGLMSMVDPVTERRSHRSTIGQARCSDAVDRTPTGTPKRANITDRSLERRISALARPKEPGSCGKQNCGHHHQRSVYPQNPSLAAKQLTPVRRVLQLNNTFGDFSLVNIPSTPSASASASASTAVPPLVLLHSNSPSLSAALQPLPASPAALPPSTTSPKSPLNKSHHRIVHYSSSSSSDSEDEQEEEMQNTRNGETSSSPDLFLPVADLHINDNHNDIGFDYDLSNDYPLGLNGRPSSLYTSIPQADSRASTRATNRVGKKKNLRSSIFSTDTPGKQGPSTAGRRRDDTLWTNQSSVDVDDTNNEGRW</sequence>
<evidence type="ECO:0000256" key="1">
    <source>
        <dbReference type="SAM" id="MobiDB-lite"/>
    </source>
</evidence>
<feature type="compositionally biased region" description="Polar residues" evidence="1">
    <location>
        <begin position="510"/>
        <end position="524"/>
    </location>
</feature>
<feature type="compositionally biased region" description="Acidic residues" evidence="1">
    <location>
        <begin position="448"/>
        <end position="457"/>
    </location>
</feature>
<feature type="region of interest" description="Disordered" evidence="1">
    <location>
        <begin position="161"/>
        <end position="183"/>
    </location>
</feature>